<dbReference type="Pfam" id="PF00240">
    <property type="entry name" value="ubiquitin"/>
    <property type="match status" value="1"/>
</dbReference>
<dbReference type="OrthoDB" id="417450at2759"/>
<dbReference type="InterPro" id="IPR000626">
    <property type="entry name" value="Ubiquitin-like_dom"/>
</dbReference>
<dbReference type="InParanoid" id="A0A2K3E774"/>
<dbReference type="EMBL" id="CM008962">
    <property type="protein sequence ID" value="PNW88624.1"/>
    <property type="molecule type" value="Genomic_DNA"/>
</dbReference>
<name>A0A2K3E774_CHLRE</name>
<dbReference type="KEGG" id="cre:CHLRE_01g037500v5"/>
<gene>
    <name evidence="2" type="ORF">CHLRE_01g037500v5</name>
</gene>
<reference evidence="2 3" key="1">
    <citation type="journal article" date="2007" name="Science">
        <title>The Chlamydomonas genome reveals the evolution of key animal and plant functions.</title>
        <authorList>
            <person name="Merchant S.S."/>
            <person name="Prochnik S.E."/>
            <person name="Vallon O."/>
            <person name="Harris E.H."/>
            <person name="Karpowicz S.J."/>
            <person name="Witman G.B."/>
            <person name="Terry A."/>
            <person name="Salamov A."/>
            <person name="Fritz-Laylin L.K."/>
            <person name="Marechal-Drouard L."/>
            <person name="Marshall W.F."/>
            <person name="Qu L.H."/>
            <person name="Nelson D.R."/>
            <person name="Sanderfoot A.A."/>
            <person name="Spalding M.H."/>
            <person name="Kapitonov V.V."/>
            <person name="Ren Q."/>
            <person name="Ferris P."/>
            <person name="Lindquist E."/>
            <person name="Shapiro H."/>
            <person name="Lucas S.M."/>
            <person name="Grimwood J."/>
            <person name="Schmutz J."/>
            <person name="Cardol P."/>
            <person name="Cerutti H."/>
            <person name="Chanfreau G."/>
            <person name="Chen C.L."/>
            <person name="Cognat V."/>
            <person name="Croft M.T."/>
            <person name="Dent R."/>
            <person name="Dutcher S."/>
            <person name="Fernandez E."/>
            <person name="Fukuzawa H."/>
            <person name="Gonzalez-Ballester D."/>
            <person name="Gonzalez-Halphen D."/>
            <person name="Hallmann A."/>
            <person name="Hanikenne M."/>
            <person name="Hippler M."/>
            <person name="Inwood W."/>
            <person name="Jabbari K."/>
            <person name="Kalanon M."/>
            <person name="Kuras R."/>
            <person name="Lefebvre P.A."/>
            <person name="Lemaire S.D."/>
            <person name="Lobanov A.V."/>
            <person name="Lohr M."/>
            <person name="Manuell A."/>
            <person name="Meier I."/>
            <person name="Mets L."/>
            <person name="Mittag M."/>
            <person name="Mittelmeier T."/>
            <person name="Moroney J.V."/>
            <person name="Moseley J."/>
            <person name="Napoli C."/>
            <person name="Nedelcu A.M."/>
            <person name="Niyogi K."/>
            <person name="Novoselov S.V."/>
            <person name="Paulsen I.T."/>
            <person name="Pazour G."/>
            <person name="Purton S."/>
            <person name="Ral J.P."/>
            <person name="Riano-Pachon D.M."/>
            <person name="Riekhof W."/>
            <person name="Rymarquis L."/>
            <person name="Schroda M."/>
            <person name="Stern D."/>
            <person name="Umen J."/>
            <person name="Willows R."/>
            <person name="Wilson N."/>
            <person name="Zimmer S.L."/>
            <person name="Allmer J."/>
            <person name="Balk J."/>
            <person name="Bisova K."/>
            <person name="Chen C.J."/>
            <person name="Elias M."/>
            <person name="Gendler K."/>
            <person name="Hauser C."/>
            <person name="Lamb M.R."/>
            <person name="Ledford H."/>
            <person name="Long J.C."/>
            <person name="Minagawa J."/>
            <person name="Page M.D."/>
            <person name="Pan J."/>
            <person name="Pootakham W."/>
            <person name="Roje S."/>
            <person name="Rose A."/>
            <person name="Stahlberg E."/>
            <person name="Terauchi A.M."/>
            <person name="Yang P."/>
            <person name="Ball S."/>
            <person name="Bowler C."/>
            <person name="Dieckmann C.L."/>
            <person name="Gladyshev V.N."/>
            <person name="Green P."/>
            <person name="Jorgensen R."/>
            <person name="Mayfield S."/>
            <person name="Mueller-Roeber B."/>
            <person name="Rajamani S."/>
            <person name="Sayre R.T."/>
            <person name="Brokstein P."/>
            <person name="Dubchak I."/>
            <person name="Goodstein D."/>
            <person name="Hornick L."/>
            <person name="Huang Y.W."/>
            <person name="Jhaveri J."/>
            <person name="Luo Y."/>
            <person name="Martinez D."/>
            <person name="Ngau W.C."/>
            <person name="Otillar B."/>
            <person name="Poliakov A."/>
            <person name="Porter A."/>
            <person name="Szajkowski L."/>
            <person name="Werner G."/>
            <person name="Zhou K."/>
            <person name="Grigoriev I.V."/>
            <person name="Rokhsar D.S."/>
            <person name="Grossman A.R."/>
        </authorList>
    </citation>
    <scope>NUCLEOTIDE SEQUENCE [LARGE SCALE GENOMIC DNA]</scope>
    <source>
        <strain evidence="3">CC-503</strain>
    </source>
</reference>
<proteinExistence type="predicted"/>
<accession>A0A2K3E774</accession>
<dbReference type="Gene3D" id="3.10.20.90">
    <property type="entry name" value="Phosphatidylinositol 3-kinase Catalytic Subunit, Chain A, domain 1"/>
    <property type="match status" value="1"/>
</dbReference>
<dbReference type="Proteomes" id="UP000006906">
    <property type="component" value="Chromosome 1"/>
</dbReference>
<keyword evidence="3" id="KW-1185">Reference proteome</keyword>
<dbReference type="SUPFAM" id="SSF54236">
    <property type="entry name" value="Ubiquitin-like"/>
    <property type="match status" value="1"/>
</dbReference>
<feature type="domain" description="Ubiquitin-like" evidence="1">
    <location>
        <begin position="105"/>
        <end position="181"/>
    </location>
</feature>
<dbReference type="CDD" id="cd17039">
    <property type="entry name" value="Ubl_ubiquitin_like"/>
    <property type="match status" value="1"/>
</dbReference>
<organism evidence="2 3">
    <name type="scientific">Chlamydomonas reinhardtii</name>
    <name type="common">Chlamydomonas smithii</name>
    <dbReference type="NCBI Taxonomy" id="3055"/>
    <lineage>
        <taxon>Eukaryota</taxon>
        <taxon>Viridiplantae</taxon>
        <taxon>Chlorophyta</taxon>
        <taxon>core chlorophytes</taxon>
        <taxon>Chlorophyceae</taxon>
        <taxon>CS clade</taxon>
        <taxon>Chlamydomonadales</taxon>
        <taxon>Chlamydomonadaceae</taxon>
        <taxon>Chlamydomonas</taxon>
    </lineage>
</organism>
<evidence type="ECO:0000313" key="3">
    <source>
        <dbReference type="Proteomes" id="UP000006906"/>
    </source>
</evidence>
<dbReference type="InterPro" id="IPR029071">
    <property type="entry name" value="Ubiquitin-like_domsf"/>
</dbReference>
<sequence length="181" mass="18292">MPALHMCMRMPPAAAAPSRRGGRAAATAASAPRLPCGLPPLRPIIPGVGVCSGSLHGMGQPLPPALLRSGAPHGRPAAAAFVMACVPESSSGEPPEVQARKQGPCNVTVSLGTGSKVQVQLPATATIRDLKNQLQQPTGLEPTQQKLLVGSKSALPDTTTLGSLAAAELSDVVLVTRVHGG</sequence>
<dbReference type="PaxDb" id="3055-EDP09391"/>
<dbReference type="AlphaFoldDB" id="A0A2K3E774"/>
<dbReference type="RefSeq" id="XP_001689653.2">
    <property type="nucleotide sequence ID" value="XM_001689601.2"/>
</dbReference>
<dbReference type="Gramene" id="PNW88624">
    <property type="protein sequence ID" value="PNW88624"/>
    <property type="gene ID" value="CHLRE_01g037500v5"/>
</dbReference>
<dbReference type="SMART" id="SM00213">
    <property type="entry name" value="UBQ"/>
    <property type="match status" value="1"/>
</dbReference>
<dbReference type="PROSITE" id="PS50053">
    <property type="entry name" value="UBIQUITIN_2"/>
    <property type="match status" value="1"/>
</dbReference>
<dbReference type="GeneID" id="5715498"/>
<protein>
    <recommendedName>
        <fullName evidence="1">Ubiquitin-like domain-containing protein</fullName>
    </recommendedName>
</protein>
<evidence type="ECO:0000259" key="1">
    <source>
        <dbReference type="PROSITE" id="PS50053"/>
    </source>
</evidence>
<evidence type="ECO:0000313" key="2">
    <source>
        <dbReference type="EMBL" id="PNW88624.1"/>
    </source>
</evidence>